<keyword evidence="2" id="KW-0732">Signal</keyword>
<sequence length="472" mass="50106">MTLAVPALVAVPATAATASPGSPGTPADGAAAERPGGLGPTVTVRRDGPGRVLPVFARHDGPAVLSVTASAPGVSWQRPGAESAVVTVSVDGRYVTDLVIPTDRPVAREFTVGRLGAGPHLVRLRFADDRSPLGATEARVSDVRLRTPSPGSTEALVQRHAPVVYGRGLSELGGPFQNSTTDTPLLAYHEVLPAATPGHRVLKYTVIWSNEDGGTNTPGLMARWGRTTDIEWAYQVEVDGRGDRVPGTAVYQAPNHQTLHYKGVFEGDRPRLETCTSNNNLCDTISNPMRFSLSPTQSLPGGEPREHLMDTNPWTYSVMAQEMLREGRLETPSNPDTGEVGDLRTYLYVAVTHTASPADQTGAVGLAVGVRLRGDDRLYTSHHGVPLGSLNRDGAAATTVELPAGTGPDDVTEIVALRSPIVETGAALSVTRVSRAFFLGEDYLPQPSFAEWTGEQVLTTARPQAVLWTRGN</sequence>
<dbReference type="Proteomes" id="UP000050867">
    <property type="component" value="Unassembled WGS sequence"/>
</dbReference>
<comment type="caution">
    <text evidence="3">The sequence shown here is derived from an EMBL/GenBank/DDBJ whole genome shotgun (WGS) entry which is preliminary data.</text>
</comment>
<feature type="region of interest" description="Disordered" evidence="1">
    <location>
        <begin position="16"/>
        <end position="43"/>
    </location>
</feature>
<feature type="compositionally biased region" description="Low complexity" evidence="1">
    <location>
        <begin position="16"/>
        <end position="27"/>
    </location>
</feature>
<evidence type="ECO:0000313" key="3">
    <source>
        <dbReference type="EMBL" id="KRV49969.1"/>
    </source>
</evidence>
<gene>
    <name evidence="3" type="ORF">AQ490_18090</name>
</gene>
<keyword evidence="4" id="KW-1185">Reference proteome</keyword>
<protein>
    <submittedName>
        <fullName evidence="3">Uncharacterized protein</fullName>
    </submittedName>
</protein>
<organism evidence="3 4">
    <name type="scientific">Wenjunlia vitaminophila</name>
    <name type="common">Streptomyces vitaminophilus</name>
    <dbReference type="NCBI Taxonomy" id="76728"/>
    <lineage>
        <taxon>Bacteria</taxon>
        <taxon>Bacillati</taxon>
        <taxon>Actinomycetota</taxon>
        <taxon>Actinomycetes</taxon>
        <taxon>Kitasatosporales</taxon>
        <taxon>Streptomycetaceae</taxon>
        <taxon>Wenjunlia</taxon>
    </lineage>
</organism>
<accession>A0A0T6LVG2</accession>
<evidence type="ECO:0000256" key="2">
    <source>
        <dbReference type="SAM" id="SignalP"/>
    </source>
</evidence>
<dbReference type="AlphaFoldDB" id="A0A0T6LVG2"/>
<feature type="signal peptide" evidence="2">
    <location>
        <begin position="1"/>
        <end position="18"/>
    </location>
</feature>
<reference evidence="3 4" key="1">
    <citation type="submission" date="2015-10" db="EMBL/GenBank/DDBJ databases">
        <title>Draft genome sequence of pyrrolomycin-producing Streptomyces vitaminophilus.</title>
        <authorList>
            <person name="Graham D.E."/>
            <person name="Mahan K.M."/>
            <person name="Klingeman D.M."/>
            <person name="Hettich R.L."/>
            <person name="Parry R.J."/>
        </authorList>
    </citation>
    <scope>NUCLEOTIDE SEQUENCE [LARGE SCALE GENOMIC DNA]</scope>
    <source>
        <strain evidence="3 4">ATCC 31673</strain>
    </source>
</reference>
<name>A0A0T6LVG2_WENVI</name>
<dbReference type="EMBL" id="LLZU01000008">
    <property type="protein sequence ID" value="KRV49969.1"/>
    <property type="molecule type" value="Genomic_DNA"/>
</dbReference>
<evidence type="ECO:0000256" key="1">
    <source>
        <dbReference type="SAM" id="MobiDB-lite"/>
    </source>
</evidence>
<feature type="chain" id="PRO_5006670760" evidence="2">
    <location>
        <begin position="19"/>
        <end position="472"/>
    </location>
</feature>
<dbReference type="eggNOG" id="ENOG502ZTUW">
    <property type="taxonomic scope" value="Bacteria"/>
</dbReference>
<evidence type="ECO:0000313" key="4">
    <source>
        <dbReference type="Proteomes" id="UP000050867"/>
    </source>
</evidence>
<proteinExistence type="predicted"/>